<accession>A0A8R1YIN8</accession>
<evidence type="ECO:0000256" key="1">
    <source>
        <dbReference type="ARBA" id="ARBA00004141"/>
    </source>
</evidence>
<dbReference type="AlphaFoldDB" id="A0A2A6CGM9"/>
<reference evidence="6" key="2">
    <citation type="submission" date="2022-06" db="UniProtKB">
        <authorList>
            <consortium name="EnsemblMetazoa"/>
        </authorList>
    </citation>
    <scope>IDENTIFICATION</scope>
    <source>
        <strain evidence="6">PS312</strain>
    </source>
</reference>
<dbReference type="PANTHER" id="PTHR22945">
    <property type="entry name" value="SERPENTINE RECEPTOR, CLASS D DELTA"/>
    <property type="match status" value="1"/>
</dbReference>
<keyword evidence="5" id="KW-0472">Membrane</keyword>
<dbReference type="Proteomes" id="UP000005239">
    <property type="component" value="Unassembled WGS sequence"/>
</dbReference>
<name>A0A2A6CGM9_PRIPA</name>
<evidence type="ECO:0000313" key="7">
    <source>
        <dbReference type="Proteomes" id="UP000005239"/>
    </source>
</evidence>
<organism evidence="6 7">
    <name type="scientific">Pristionchus pacificus</name>
    <name type="common">Parasitic nematode worm</name>
    <dbReference type="NCBI Taxonomy" id="54126"/>
    <lineage>
        <taxon>Eukaryota</taxon>
        <taxon>Metazoa</taxon>
        <taxon>Ecdysozoa</taxon>
        <taxon>Nematoda</taxon>
        <taxon>Chromadorea</taxon>
        <taxon>Rhabditida</taxon>
        <taxon>Rhabditina</taxon>
        <taxon>Diplogasteromorpha</taxon>
        <taxon>Diplogasteroidea</taxon>
        <taxon>Neodiplogasteridae</taxon>
        <taxon>Pristionchus</taxon>
    </lineage>
</organism>
<evidence type="ECO:0000256" key="5">
    <source>
        <dbReference type="ARBA" id="ARBA00023136"/>
    </source>
</evidence>
<dbReference type="Gene3D" id="1.20.1070.10">
    <property type="entry name" value="Rhodopsin 7-helix transmembrane proteins"/>
    <property type="match status" value="1"/>
</dbReference>
<reference evidence="7" key="1">
    <citation type="journal article" date="2008" name="Nat. Genet.">
        <title>The Pristionchus pacificus genome provides a unique perspective on nematode lifestyle and parasitism.</title>
        <authorList>
            <person name="Dieterich C."/>
            <person name="Clifton S.W."/>
            <person name="Schuster L.N."/>
            <person name="Chinwalla A."/>
            <person name="Delehaunty K."/>
            <person name="Dinkelacker I."/>
            <person name="Fulton L."/>
            <person name="Fulton R."/>
            <person name="Godfrey J."/>
            <person name="Minx P."/>
            <person name="Mitreva M."/>
            <person name="Roeseler W."/>
            <person name="Tian H."/>
            <person name="Witte H."/>
            <person name="Yang S.P."/>
            <person name="Wilson R.K."/>
            <person name="Sommer R.J."/>
        </authorList>
    </citation>
    <scope>NUCLEOTIDE SEQUENCE [LARGE SCALE GENOMIC DNA]</scope>
    <source>
        <strain evidence="7">PS312</strain>
    </source>
</reference>
<evidence type="ECO:0000256" key="3">
    <source>
        <dbReference type="ARBA" id="ARBA00022692"/>
    </source>
</evidence>
<dbReference type="GO" id="GO:0016020">
    <property type="term" value="C:membrane"/>
    <property type="evidence" value="ECO:0007669"/>
    <property type="project" value="UniProtKB-SubCell"/>
</dbReference>
<comment type="subcellular location">
    <subcellularLocation>
        <location evidence="1">Membrane</location>
        <topology evidence="1">Multi-pass membrane protein</topology>
    </subcellularLocation>
</comment>
<dbReference type="OrthoDB" id="5816804at2759"/>
<accession>A0A2A6CGM9</accession>
<protein>
    <submittedName>
        <fullName evidence="6">G protein-coupled receptor</fullName>
    </submittedName>
</protein>
<dbReference type="SUPFAM" id="SSF81321">
    <property type="entry name" value="Family A G protein-coupled receptor-like"/>
    <property type="match status" value="1"/>
</dbReference>
<sequence>MRFLLKVTIYVIYALYSLVCVFMNSLLLLCIHRHTPQYFKNFGIFIKMHSIFNLIVYLCYFVYIPFYITLVCFISRMHIVQDGTISYKRAMIYLYCIALPAPCAFLVTFLISKTDDDVMVGILNATYPHYYEEGLMISGNESILTIPMKIVMIIVVGLILPVFGVMIFFRQVTFARVRKSKNTVTQKTRGKQKELLRMLTLQACLPFVQILAVVTFLLGYFNIVNHPLLESISIILAETPSLFSPIITFRYVPSYRKEARRIFGIPKPKKKGEKNSNSNSNSSSQVQMEAELEGICFELIRADLFRITDVHMDTSNAMVVDIIYNLDEHLRTHFATFSWPVVLNDRVLEICHSIWTLTKFVELTLEYTPEKKVGFFRRIGNYIQAVVFNGLRNAYGLERP</sequence>
<dbReference type="Pfam" id="PF10317">
    <property type="entry name" value="7TM_GPCR_Srd"/>
    <property type="match status" value="1"/>
</dbReference>
<keyword evidence="7" id="KW-1185">Reference proteome</keyword>
<evidence type="ECO:0000313" key="6">
    <source>
        <dbReference type="EnsemblMetazoa" id="PPA27994.1"/>
    </source>
</evidence>
<evidence type="ECO:0000256" key="2">
    <source>
        <dbReference type="ARBA" id="ARBA00009166"/>
    </source>
</evidence>
<proteinExistence type="inferred from homology"/>
<dbReference type="PANTHER" id="PTHR22945:SF40">
    <property type="entry name" value="SERPENTINE RECEPTOR, CLASS D (DELTA)-RELATED"/>
    <property type="match status" value="1"/>
</dbReference>
<dbReference type="InterPro" id="IPR050920">
    <property type="entry name" value="Nematode_rcpt-like_delta"/>
</dbReference>
<keyword evidence="3" id="KW-0812">Transmembrane</keyword>
<keyword evidence="4" id="KW-1133">Transmembrane helix</keyword>
<evidence type="ECO:0000256" key="4">
    <source>
        <dbReference type="ARBA" id="ARBA00022989"/>
    </source>
</evidence>
<gene>
    <name evidence="6" type="primary">WBGene00117548</name>
</gene>
<dbReference type="EnsemblMetazoa" id="PPA27994.1">
    <property type="protein sequence ID" value="PPA27994.1"/>
    <property type="gene ID" value="WBGene00117548"/>
</dbReference>
<dbReference type="InterPro" id="IPR019421">
    <property type="entry name" value="7TM_GPCR_serpentine_rcpt_Srd"/>
</dbReference>
<comment type="similarity">
    <text evidence="2">Belongs to the nematode receptor-like protein srd family.</text>
</comment>